<keyword evidence="3 7" id="KW-0732">Signal</keyword>
<reference evidence="8" key="1">
    <citation type="journal article" date="2014" name="Genome Biol. Evol.">
        <title>The secreted proteins of Achlya hypogyna and Thraustotheca clavata identify the ancestral oomycete secretome and reveal gene acquisitions by horizontal gene transfer.</title>
        <authorList>
            <person name="Misner I."/>
            <person name="Blouin N."/>
            <person name="Leonard G."/>
            <person name="Richards T.A."/>
            <person name="Lane C.E."/>
        </authorList>
    </citation>
    <scope>NUCLEOTIDE SEQUENCE</scope>
    <source>
        <strain evidence="8">ATCC 34112</strain>
    </source>
</reference>
<feature type="compositionally biased region" description="Low complexity" evidence="6">
    <location>
        <begin position="570"/>
        <end position="587"/>
    </location>
</feature>
<comment type="similarity">
    <text evidence="1">Belongs to the peptidase S28 family.</text>
</comment>
<dbReference type="Gene3D" id="3.40.50.1820">
    <property type="entry name" value="alpha/beta hydrolase"/>
    <property type="match status" value="1"/>
</dbReference>
<dbReference type="SUPFAM" id="SSF53474">
    <property type="entry name" value="alpha/beta-Hydrolases"/>
    <property type="match status" value="1"/>
</dbReference>
<dbReference type="Pfam" id="PF05577">
    <property type="entry name" value="Peptidase_S28"/>
    <property type="match status" value="1"/>
</dbReference>
<dbReference type="EMBL" id="KM038236">
    <property type="protein sequence ID" value="AIG55697.1"/>
    <property type="molecule type" value="Genomic_DNA"/>
</dbReference>
<evidence type="ECO:0000256" key="3">
    <source>
        <dbReference type="ARBA" id="ARBA00022729"/>
    </source>
</evidence>
<dbReference type="PANTHER" id="PTHR11010">
    <property type="entry name" value="PROTEASE S28 PRO-X CARBOXYPEPTIDASE-RELATED"/>
    <property type="match status" value="1"/>
</dbReference>
<evidence type="ECO:0000256" key="4">
    <source>
        <dbReference type="ARBA" id="ARBA00022801"/>
    </source>
</evidence>
<feature type="region of interest" description="Disordered" evidence="6">
    <location>
        <begin position="567"/>
        <end position="587"/>
    </location>
</feature>
<evidence type="ECO:0000256" key="6">
    <source>
        <dbReference type="SAM" id="MobiDB-lite"/>
    </source>
</evidence>
<name>A0A0A7CLI9_9STRA</name>
<evidence type="ECO:0000256" key="7">
    <source>
        <dbReference type="SAM" id="SignalP"/>
    </source>
</evidence>
<dbReference type="InterPro" id="IPR008758">
    <property type="entry name" value="Peptidase_S28"/>
</dbReference>
<evidence type="ECO:0000256" key="1">
    <source>
        <dbReference type="ARBA" id="ARBA00011079"/>
    </source>
</evidence>
<feature type="chain" id="PRO_5002037979" evidence="7">
    <location>
        <begin position="22"/>
        <end position="787"/>
    </location>
</feature>
<keyword evidence="5" id="KW-0325">Glycoprotein</keyword>
<protein>
    <submittedName>
        <fullName evidence="8">Secreted protein</fullName>
    </submittedName>
</protein>
<evidence type="ECO:0000256" key="5">
    <source>
        <dbReference type="ARBA" id="ARBA00023180"/>
    </source>
</evidence>
<dbReference type="GO" id="GO:0070008">
    <property type="term" value="F:serine-type exopeptidase activity"/>
    <property type="evidence" value="ECO:0007669"/>
    <property type="project" value="InterPro"/>
</dbReference>
<keyword evidence="4" id="KW-0378">Hydrolase</keyword>
<dbReference type="PANTHER" id="PTHR11010:SF117">
    <property type="entry name" value="SERINE PROTEASE 16"/>
    <property type="match status" value="1"/>
</dbReference>
<organism evidence="8">
    <name type="scientific">Thraustotheca clavata</name>
    <dbReference type="NCBI Taxonomy" id="74557"/>
    <lineage>
        <taxon>Eukaryota</taxon>
        <taxon>Sar</taxon>
        <taxon>Stramenopiles</taxon>
        <taxon>Oomycota</taxon>
        <taxon>Saprolegniomycetes</taxon>
        <taxon>Saprolegniales</taxon>
        <taxon>Achlyaceae</taxon>
        <taxon>Thraustotheca</taxon>
    </lineage>
</organism>
<sequence length="787" mass="87695">MVRVSLATLAVAASFYLCADAKPFFLKQTNILDQIEDAQRKNQLESDNVAITIPEQYFEKQLLDHSHDNCGEPTYWKQRYFSYDGSYGGPGSPVFLYINGENIARNTTVVSKGLFFTQLAKKYNAYVISLEHRFYGKSQPTSDMSTNNLKYLTADQALADIANFQDYFTQSRNLSSTTPWVAFSGSYPGMLAAWLKYLYPTRFAGSIASSAPINIKADFYEYMNIVHRGLHYFGGDECTNTLQEGLKQFHALVASDKPEDIATLNKLFNPCSPMKTDLDRMDIEANVMGAYQGFAQENDSADYGLKNVCADLIARDGLSPLEKVAKINALQFSPGSNCTGSDYQNDWVNSVSDITTDIVGINRQWTFQTCNEFGFGQTAAKSTGVFSELKYVTVDRVYYQMCKDVFGITDTDARIAEKKAKYHGLDINVENVVFPSGTIDPWSALAVDNSTHLANPKSKAVYIEGTSHCRDMYAAAATDSGPVVWAHQQIDAAVGGFLGNIKAERHQLVMSINKNFGAPTSKKSFKDLMTVETQPPKNDVGKHLWFALKHRLNLVEELCATSSSNIQIARPTPGQRPTPGRGGPTLQRGPSLLEALLKFLESLEISGKEEVFRLLLESRYLVPFIIPDYNGYHAEVAALKHIENLVSNDGIMANLMADATIKRVAVISERSASASATSDWIKNVFHVQSLHCLDKTRTKNVTKLPCISELGWGFLEHNSEHTPVIVLHVIGDYRLIYPYIQKFADALVVDVGDRDSEATLNNGYVLKWSYSDDEEEFYTNEDNPDVF</sequence>
<dbReference type="GO" id="GO:0006508">
    <property type="term" value="P:proteolysis"/>
    <property type="evidence" value="ECO:0007669"/>
    <property type="project" value="UniProtKB-KW"/>
</dbReference>
<dbReference type="InterPro" id="IPR029058">
    <property type="entry name" value="AB_hydrolase_fold"/>
</dbReference>
<evidence type="ECO:0000313" key="8">
    <source>
        <dbReference type="EMBL" id="AIG55697.1"/>
    </source>
</evidence>
<accession>A0A0A7CLI9</accession>
<dbReference type="GO" id="GO:0008239">
    <property type="term" value="F:dipeptidyl-peptidase activity"/>
    <property type="evidence" value="ECO:0007669"/>
    <property type="project" value="TreeGrafter"/>
</dbReference>
<evidence type="ECO:0000256" key="2">
    <source>
        <dbReference type="ARBA" id="ARBA00022670"/>
    </source>
</evidence>
<feature type="signal peptide" evidence="7">
    <location>
        <begin position="1"/>
        <end position="21"/>
    </location>
</feature>
<dbReference type="AlphaFoldDB" id="A0A0A7CLI9"/>
<proteinExistence type="inferred from homology"/>
<keyword evidence="2" id="KW-0645">Protease</keyword>
<dbReference type="Gene3D" id="1.20.120.980">
    <property type="entry name" value="Serine carboxypeptidase S28, SKS domain"/>
    <property type="match status" value="1"/>
</dbReference>
<dbReference type="InterPro" id="IPR042269">
    <property type="entry name" value="Ser_carbopepase_S28_SKS"/>
</dbReference>